<accession>A0A242VCV8</accession>
<gene>
    <name evidence="4" type="ORF">B9M88_11170</name>
    <name evidence="3" type="ORF">GLV84_08940</name>
</gene>
<dbReference type="PANTHER" id="PTHR13947">
    <property type="entry name" value="GNAT FAMILY N-ACETYLTRANSFERASE"/>
    <property type="match status" value="1"/>
</dbReference>
<evidence type="ECO:0000256" key="1">
    <source>
        <dbReference type="ARBA" id="ARBA00022679"/>
    </source>
</evidence>
<sequence length="149" mass="16818">MFVVMDTIEEAPMDLLLLADPSYQRVKAYLNSGICVAYKEDDGIVGSYILVALDTERIELVNIAVKDSKQGVGIGKKLLNHAIAFATENHFKEMIVGTGNSSINQIAFYQKAGFRLVDVLFDFFSQDNEAPIYENGIWCRDMLRFKRQL</sequence>
<dbReference type="EMBL" id="NEFX01000023">
    <property type="protein sequence ID" value="OTW30195.1"/>
    <property type="molecule type" value="Genomic_DNA"/>
</dbReference>
<comment type="caution">
    <text evidence="3">The sequence shown here is derived from an EMBL/GenBank/DDBJ whole genome shotgun (WGS) entry which is preliminary data.</text>
</comment>
<dbReference type="SUPFAM" id="SSF55729">
    <property type="entry name" value="Acyl-CoA N-acyltransferases (Nat)"/>
    <property type="match status" value="1"/>
</dbReference>
<evidence type="ECO:0000259" key="2">
    <source>
        <dbReference type="PROSITE" id="PS51186"/>
    </source>
</evidence>
<organism evidence="3 6">
    <name type="scientific">Staphylococcus agnetis</name>
    <dbReference type="NCBI Taxonomy" id="985762"/>
    <lineage>
        <taxon>Bacteria</taxon>
        <taxon>Bacillati</taxon>
        <taxon>Bacillota</taxon>
        <taxon>Bacilli</taxon>
        <taxon>Bacillales</taxon>
        <taxon>Staphylococcaceae</taxon>
        <taxon>Staphylococcus</taxon>
    </lineage>
</organism>
<keyword evidence="1" id="KW-0808">Transferase</keyword>
<dbReference type="Proteomes" id="UP000195208">
    <property type="component" value="Unassembled WGS sequence"/>
</dbReference>
<name>A0A242VCV8_9STAP</name>
<evidence type="ECO:0000313" key="5">
    <source>
        <dbReference type="Proteomes" id="UP000195208"/>
    </source>
</evidence>
<dbReference type="PANTHER" id="PTHR13947:SF37">
    <property type="entry name" value="LD18367P"/>
    <property type="match status" value="1"/>
</dbReference>
<evidence type="ECO:0000313" key="6">
    <source>
        <dbReference type="Proteomes" id="UP000646308"/>
    </source>
</evidence>
<evidence type="ECO:0000313" key="4">
    <source>
        <dbReference type="EMBL" id="OTW30195.1"/>
    </source>
</evidence>
<reference evidence="3" key="2">
    <citation type="submission" date="2019-11" db="EMBL/GenBank/DDBJ databases">
        <title>Whole genome comparisons of Staphylococcus agnetis isolates from cattle and chickens.</title>
        <authorList>
            <person name="Rhoads D."/>
            <person name="Shwani A."/>
            <person name="Adkins P."/>
            <person name="Calcutt M."/>
            <person name="Middleton J."/>
        </authorList>
    </citation>
    <scope>NUCLEOTIDE SEQUENCE</scope>
    <source>
        <strain evidence="3">1387</strain>
    </source>
</reference>
<dbReference type="OrthoDB" id="162775at2"/>
<keyword evidence="5" id="KW-1185">Reference proteome</keyword>
<dbReference type="InterPro" id="IPR016181">
    <property type="entry name" value="Acyl_CoA_acyltransferase"/>
</dbReference>
<evidence type="ECO:0000313" key="3">
    <source>
        <dbReference type="EMBL" id="NJI02952.1"/>
    </source>
</evidence>
<dbReference type="InterPro" id="IPR050769">
    <property type="entry name" value="NAT_camello-type"/>
</dbReference>
<dbReference type="EMBL" id="WMFL01000080">
    <property type="protein sequence ID" value="NJI02952.1"/>
    <property type="molecule type" value="Genomic_DNA"/>
</dbReference>
<dbReference type="InterPro" id="IPR000182">
    <property type="entry name" value="GNAT_dom"/>
</dbReference>
<proteinExistence type="predicted"/>
<reference evidence="4 5" key="1">
    <citation type="submission" date="2017-04" db="EMBL/GenBank/DDBJ databases">
        <title>Staphylococcus agnetis, a potential pathogen in the broiler production.</title>
        <authorList>
            <person name="Poulsen L."/>
        </authorList>
    </citation>
    <scope>NUCLEOTIDE SEQUENCE [LARGE SCALE GENOMIC DNA]</scope>
    <source>
        <strain evidence="4 5">723_310714_2_2_spleen</strain>
    </source>
</reference>
<dbReference type="Pfam" id="PF00583">
    <property type="entry name" value="Acetyltransf_1"/>
    <property type="match status" value="1"/>
</dbReference>
<dbReference type="KEGG" id="sagq:EP23_00805"/>
<dbReference type="Proteomes" id="UP000646308">
    <property type="component" value="Unassembled WGS sequence"/>
</dbReference>
<feature type="domain" description="N-acetyltransferase" evidence="2">
    <location>
        <begin position="1"/>
        <end position="144"/>
    </location>
</feature>
<protein>
    <submittedName>
        <fullName evidence="3 4">N-acetyltransferase</fullName>
    </submittedName>
</protein>
<dbReference type="GO" id="GO:0008080">
    <property type="term" value="F:N-acetyltransferase activity"/>
    <property type="evidence" value="ECO:0007669"/>
    <property type="project" value="InterPro"/>
</dbReference>
<dbReference type="CDD" id="cd04301">
    <property type="entry name" value="NAT_SF"/>
    <property type="match status" value="1"/>
</dbReference>
<dbReference type="PROSITE" id="PS51186">
    <property type="entry name" value="GNAT"/>
    <property type="match status" value="1"/>
</dbReference>
<dbReference type="GeneID" id="57691118"/>
<dbReference type="Gene3D" id="3.40.630.30">
    <property type="match status" value="1"/>
</dbReference>
<dbReference type="AlphaFoldDB" id="A0A242VCV8"/>
<dbReference type="RefSeq" id="WP_060552462.1">
    <property type="nucleotide sequence ID" value="NZ_CP009623.1"/>
</dbReference>